<evidence type="ECO:0000256" key="2">
    <source>
        <dbReference type="ARBA" id="ARBA00008333"/>
    </source>
</evidence>
<protein>
    <submittedName>
        <fullName evidence="7">High-affinity iron transporter</fullName>
    </submittedName>
</protein>
<dbReference type="InterPro" id="IPR004923">
    <property type="entry name" value="FTR1/Fip1/EfeU"/>
</dbReference>
<feature type="transmembrane region" description="Helical" evidence="6">
    <location>
        <begin position="227"/>
        <end position="245"/>
    </location>
</feature>
<dbReference type="KEGG" id="otr:OTERR_08360"/>
<keyword evidence="3 6" id="KW-0812">Transmembrane</keyword>
<evidence type="ECO:0000256" key="5">
    <source>
        <dbReference type="ARBA" id="ARBA00023136"/>
    </source>
</evidence>
<organism evidence="7 8">
    <name type="scientific">Oryzomicrobium terrae</name>
    <dbReference type="NCBI Taxonomy" id="1735038"/>
    <lineage>
        <taxon>Bacteria</taxon>
        <taxon>Pseudomonadati</taxon>
        <taxon>Pseudomonadota</taxon>
        <taxon>Betaproteobacteria</taxon>
        <taxon>Rhodocyclales</taxon>
        <taxon>Rhodocyclaceae</taxon>
        <taxon>Oryzomicrobium</taxon>
    </lineage>
</organism>
<dbReference type="GO" id="GO:0015093">
    <property type="term" value="F:ferrous iron transmembrane transporter activity"/>
    <property type="evidence" value="ECO:0007669"/>
    <property type="project" value="TreeGrafter"/>
</dbReference>
<name>A0A5C1E5V4_9RHOO</name>
<evidence type="ECO:0000313" key="8">
    <source>
        <dbReference type="Proteomes" id="UP000323671"/>
    </source>
</evidence>
<dbReference type="Proteomes" id="UP000323671">
    <property type="component" value="Chromosome"/>
</dbReference>
<proteinExistence type="inferred from homology"/>
<comment type="similarity">
    <text evidence="2">Belongs to the oxidase-dependent Fe transporter (OFeT) (TC 9.A.10.1) family.</text>
</comment>
<dbReference type="Pfam" id="PF03239">
    <property type="entry name" value="FTR1"/>
    <property type="match status" value="1"/>
</dbReference>
<dbReference type="PANTHER" id="PTHR31632">
    <property type="entry name" value="IRON TRANSPORTER FTH1"/>
    <property type="match status" value="1"/>
</dbReference>
<evidence type="ECO:0000313" key="7">
    <source>
        <dbReference type="EMBL" id="QEL64312.1"/>
    </source>
</evidence>
<dbReference type="GO" id="GO:0033573">
    <property type="term" value="C:high-affinity iron permease complex"/>
    <property type="evidence" value="ECO:0007669"/>
    <property type="project" value="InterPro"/>
</dbReference>
<gene>
    <name evidence="7" type="primary">efeU</name>
    <name evidence="7" type="ORF">OTERR_08360</name>
</gene>
<dbReference type="PANTHER" id="PTHR31632:SF2">
    <property type="entry name" value="PLASMA MEMBRANE IRON PERMEASE"/>
    <property type="match status" value="1"/>
</dbReference>
<feature type="transmembrane region" description="Helical" evidence="6">
    <location>
        <begin position="69"/>
        <end position="88"/>
    </location>
</feature>
<sequence length="261" mass="28670">MMQALVIALREGLEAFLIVAITLAYLRQTNRHPLTTAVYWGTGAGVVASSIAGYFFGKAESQPFWEGTLAAIAAVLVISMVVYMLSAAKHMRANIAARIEAASLKSGTGAWIGVFAFVLLMITREGMETALMLSAVLFSSGMEDLAIGCILGVLLAALVAWGWGRFGSRIRLDRFFKVTSVFLVLFALQLVFYAFHEYTETGLLPIDNDYWHVVTEPWGPEGQYGQWITYSLVVVPLLWFVALVVRDKLSQPTRHAPSAQV</sequence>
<dbReference type="RefSeq" id="WP_187775299.1">
    <property type="nucleotide sequence ID" value="NZ_CP022579.1"/>
</dbReference>
<feature type="transmembrane region" description="Helical" evidence="6">
    <location>
        <begin position="175"/>
        <end position="195"/>
    </location>
</feature>
<keyword evidence="5 6" id="KW-0472">Membrane</keyword>
<keyword evidence="8" id="KW-1185">Reference proteome</keyword>
<comment type="subcellular location">
    <subcellularLocation>
        <location evidence="1">Membrane</location>
        <topology evidence="1">Multi-pass membrane protein</topology>
    </subcellularLocation>
</comment>
<keyword evidence="4 6" id="KW-1133">Transmembrane helix</keyword>
<accession>A0A5C1E5V4</accession>
<feature type="transmembrane region" description="Helical" evidence="6">
    <location>
        <begin position="6"/>
        <end position="26"/>
    </location>
</feature>
<evidence type="ECO:0000256" key="1">
    <source>
        <dbReference type="ARBA" id="ARBA00004141"/>
    </source>
</evidence>
<dbReference type="AlphaFoldDB" id="A0A5C1E5V4"/>
<reference evidence="7 8" key="1">
    <citation type="submission" date="2017-07" db="EMBL/GenBank/DDBJ databases">
        <title>Complete genome sequence of Oryzomicrobium terrae TPP412.</title>
        <authorList>
            <person name="Chiu L.-W."/>
            <person name="Lo K.-J."/>
            <person name="Tsai Y.-M."/>
            <person name="Lin S.-S."/>
            <person name="Kuo C.-H."/>
            <person name="Liu C.-T."/>
        </authorList>
    </citation>
    <scope>NUCLEOTIDE SEQUENCE [LARGE SCALE GENOMIC DNA]</scope>
    <source>
        <strain evidence="7 8">TPP412</strain>
    </source>
</reference>
<feature type="transmembrane region" description="Helical" evidence="6">
    <location>
        <begin position="145"/>
        <end position="163"/>
    </location>
</feature>
<feature type="transmembrane region" description="Helical" evidence="6">
    <location>
        <begin position="38"/>
        <end position="57"/>
    </location>
</feature>
<evidence type="ECO:0000256" key="3">
    <source>
        <dbReference type="ARBA" id="ARBA00022692"/>
    </source>
</evidence>
<dbReference type="EMBL" id="CP022579">
    <property type="protein sequence ID" value="QEL64312.1"/>
    <property type="molecule type" value="Genomic_DNA"/>
</dbReference>
<feature type="transmembrane region" description="Helical" evidence="6">
    <location>
        <begin position="108"/>
        <end position="125"/>
    </location>
</feature>
<evidence type="ECO:0000256" key="4">
    <source>
        <dbReference type="ARBA" id="ARBA00022989"/>
    </source>
</evidence>
<evidence type="ECO:0000256" key="6">
    <source>
        <dbReference type="SAM" id="Phobius"/>
    </source>
</evidence>